<evidence type="ECO:0000313" key="2">
    <source>
        <dbReference type="Proteomes" id="UP000039865"/>
    </source>
</evidence>
<reference evidence="1 2" key="1">
    <citation type="submission" date="2014-06" db="EMBL/GenBank/DDBJ databases">
        <authorList>
            <person name="Swart Estienne"/>
        </authorList>
    </citation>
    <scope>NUCLEOTIDE SEQUENCE [LARGE SCALE GENOMIC DNA]</scope>
    <source>
        <strain evidence="1 2">130c</strain>
    </source>
</reference>
<protein>
    <submittedName>
        <fullName evidence="1">Uncharacterized protein</fullName>
    </submittedName>
</protein>
<accession>A0A078A2R3</accession>
<sequence length="325" mass="37892">MFKLEFIPKNIQEYSSPQSKSQIFDQDIFKTLLFQKRKLKTLLKRTKIILQNDSLSLQNMYRQDQAISKDQIDQEYQIISQTEIKPRYVCQQDENIQNDQIMYLASQTQAKQIYQFDSKRGKRMIILPEIIKDEKEQNKNVKDTLLLDKNTRTLSFSNSESLSNQSIPISNQIRLPYLSYKNEFQLQKSKQGSTDIISTSKSQQILQLQNKQHNQIQRLKLRDKMYQSAKINDISFNPYQETDSINKTERNLSLNIAKANATSQQRKGDLSNISSPLLPPLTRKILQLNEPLSGTKKRYNLKQAFIKSFASQSGKRTSSLHSNKK</sequence>
<evidence type="ECO:0000313" key="1">
    <source>
        <dbReference type="EMBL" id="CDW75074.1"/>
    </source>
</evidence>
<dbReference type="Proteomes" id="UP000039865">
    <property type="component" value="Unassembled WGS sequence"/>
</dbReference>
<organism evidence="1 2">
    <name type="scientific">Stylonychia lemnae</name>
    <name type="common">Ciliate</name>
    <dbReference type="NCBI Taxonomy" id="5949"/>
    <lineage>
        <taxon>Eukaryota</taxon>
        <taxon>Sar</taxon>
        <taxon>Alveolata</taxon>
        <taxon>Ciliophora</taxon>
        <taxon>Intramacronucleata</taxon>
        <taxon>Spirotrichea</taxon>
        <taxon>Stichotrichia</taxon>
        <taxon>Sporadotrichida</taxon>
        <taxon>Oxytrichidae</taxon>
        <taxon>Stylonychinae</taxon>
        <taxon>Stylonychia</taxon>
    </lineage>
</organism>
<name>A0A078A2R3_STYLE</name>
<dbReference type="AlphaFoldDB" id="A0A078A2R3"/>
<keyword evidence="2" id="KW-1185">Reference proteome</keyword>
<dbReference type="InParanoid" id="A0A078A2R3"/>
<gene>
    <name evidence="1" type="primary">Contig520.g574</name>
    <name evidence="1" type="ORF">STYLEM_4060</name>
</gene>
<proteinExistence type="predicted"/>
<dbReference type="EMBL" id="CCKQ01003935">
    <property type="protein sequence ID" value="CDW75074.1"/>
    <property type="molecule type" value="Genomic_DNA"/>
</dbReference>